<accession>A0ACD1GFS7</accession>
<dbReference type="Proteomes" id="UP000249057">
    <property type="component" value="Unassembled WGS sequence"/>
</dbReference>
<evidence type="ECO:0000313" key="2">
    <source>
        <dbReference type="Proteomes" id="UP000249057"/>
    </source>
</evidence>
<reference evidence="1" key="1">
    <citation type="submission" date="2018-02" db="EMBL/GenBank/DDBJ databases">
        <title>The genomes of Aspergillus section Nigri reveals drivers in fungal speciation.</title>
        <authorList>
            <consortium name="DOE Joint Genome Institute"/>
            <person name="Vesth T.C."/>
            <person name="Nybo J."/>
            <person name="Theobald S."/>
            <person name="Brandl J."/>
            <person name="Frisvad J.C."/>
            <person name="Nielsen K.F."/>
            <person name="Lyhne E.K."/>
            <person name="Kogle M.E."/>
            <person name="Kuo A."/>
            <person name="Riley R."/>
            <person name="Clum A."/>
            <person name="Nolan M."/>
            <person name="Lipzen A."/>
            <person name="Salamov A."/>
            <person name="Henrissat B."/>
            <person name="Wiebenga A."/>
            <person name="De vries R.P."/>
            <person name="Grigoriev I.V."/>
            <person name="Mortensen U.H."/>
            <person name="Andersen M.R."/>
            <person name="Baker S.E."/>
        </authorList>
    </citation>
    <scope>NUCLEOTIDE SEQUENCE</scope>
    <source>
        <strain evidence="1">CBS 621.78</strain>
    </source>
</reference>
<dbReference type="EMBL" id="KZ825325">
    <property type="protein sequence ID" value="RAH48180.1"/>
    <property type="molecule type" value="Genomic_DNA"/>
</dbReference>
<gene>
    <name evidence="1" type="ORF">BO95DRAFT_440494</name>
</gene>
<evidence type="ECO:0000313" key="1">
    <source>
        <dbReference type="EMBL" id="RAH48180.1"/>
    </source>
</evidence>
<organism evidence="1 2">
    <name type="scientific">Aspergillus brunneoviolaceus CBS 621.78</name>
    <dbReference type="NCBI Taxonomy" id="1450534"/>
    <lineage>
        <taxon>Eukaryota</taxon>
        <taxon>Fungi</taxon>
        <taxon>Dikarya</taxon>
        <taxon>Ascomycota</taxon>
        <taxon>Pezizomycotina</taxon>
        <taxon>Eurotiomycetes</taxon>
        <taxon>Eurotiomycetidae</taxon>
        <taxon>Eurotiales</taxon>
        <taxon>Aspergillaceae</taxon>
        <taxon>Aspergillus</taxon>
        <taxon>Aspergillus subgen. Circumdati</taxon>
    </lineage>
</organism>
<keyword evidence="2" id="KW-1185">Reference proteome</keyword>
<sequence>MGGSDSSPNSVPKLVMPRKSHRKSRNGCRTCKSRHVKCDEMKPECSNCLNHSVQCVYGPSSKDAQSAVATTRKTPRARAELPGINTFKIQFVESGVSAA</sequence>
<name>A0ACD1GFS7_9EURO</name>
<protein>
    <submittedName>
        <fullName evidence="1">Uncharacterized protein</fullName>
    </submittedName>
</protein>
<proteinExistence type="predicted"/>